<organism evidence="2 3">
    <name type="scientific">Pseudomonas moraviensis R28-S</name>
    <dbReference type="NCBI Taxonomy" id="1395516"/>
    <lineage>
        <taxon>Bacteria</taxon>
        <taxon>Pseudomonadati</taxon>
        <taxon>Pseudomonadota</taxon>
        <taxon>Gammaproteobacteria</taxon>
        <taxon>Pseudomonadales</taxon>
        <taxon>Pseudomonadaceae</taxon>
        <taxon>Pseudomonas</taxon>
    </lineage>
</organism>
<dbReference type="RefSeq" id="WP_024013750.1">
    <property type="nucleotide sequence ID" value="NZ_CM002330.1"/>
</dbReference>
<keyword evidence="1" id="KW-0175">Coiled coil</keyword>
<reference evidence="2 3" key="1">
    <citation type="journal article" date="2014" name="Genome Announc.">
        <title>Draft Genome Sequence of Pseudomonas moraviensis R28-S.</title>
        <authorList>
            <person name="Hunter S.S."/>
            <person name="Yano H."/>
            <person name="Loftie-Eaton W."/>
            <person name="Hughes J."/>
            <person name="De Gelder L."/>
            <person name="Stragier P."/>
            <person name="De Vos P."/>
            <person name="Settles M.L."/>
            <person name="Top E.M."/>
        </authorList>
    </citation>
    <scope>NUCLEOTIDE SEQUENCE [LARGE SCALE GENOMIC DNA]</scope>
    <source>
        <strain evidence="3">R28</strain>
    </source>
</reference>
<feature type="coiled-coil region" evidence="1">
    <location>
        <begin position="37"/>
        <end position="64"/>
    </location>
</feature>
<dbReference type="Proteomes" id="UP000024771">
    <property type="component" value="Chromosome"/>
</dbReference>
<evidence type="ECO:0000313" key="3">
    <source>
        <dbReference type="Proteomes" id="UP000024771"/>
    </source>
</evidence>
<protein>
    <submittedName>
        <fullName evidence="2">Uncharacterized protein</fullName>
    </submittedName>
</protein>
<dbReference type="AlphaFoldDB" id="V8R410"/>
<dbReference type="EMBL" id="AYMZ01000008">
    <property type="protein sequence ID" value="ETF06856.1"/>
    <property type="molecule type" value="Genomic_DNA"/>
</dbReference>
<sequence length="385" mass="44493">MSGTNKTLAKFLQQRIAKSKEFEKKFHSTRFLIEDILISDKEILKQALRNNRALEDEEKSIRHQIVGDFIIDTKLGAVLLSPSETDNPIEFFKSKKLQQFFSYVEIDDKAMIHDIKNNVYLYKDLSVDSYYQKLKHGEEIKDGDGKQIEIMGFPLTADTETIVTLGMMCDDFSNVNIVEPSTPTPPEPAPETVLQKPRFSRERVVMTLCELYKNNETNPREHADFRRRFDRQTDPLMKEPTFRPADLYTGKEAVLAALKGLPEVRKIELAKDKDSLYTLLNEQFRKAHSTVDHFEKKFGKVDEFIPEASEQVIAFLAFYSHRNTISHKDLMERVIGAFEKASTLPAFNADFNTPEKLDTVKAQLRTAFEKLDIPEPESKFTFKYK</sequence>
<accession>V8R410</accession>
<comment type="caution">
    <text evidence="2">The sequence shown here is derived from an EMBL/GenBank/DDBJ whole genome shotgun (WGS) entry which is preliminary data.</text>
</comment>
<name>V8R410_9PSED</name>
<gene>
    <name evidence="2" type="ORF">PMO01_18580</name>
</gene>
<dbReference type="PATRIC" id="fig|1395516.4.peg.3771"/>
<evidence type="ECO:0000256" key="1">
    <source>
        <dbReference type="SAM" id="Coils"/>
    </source>
</evidence>
<dbReference type="HOGENOM" id="CLU_717404_0_0_6"/>
<evidence type="ECO:0000313" key="2">
    <source>
        <dbReference type="EMBL" id="ETF06856.1"/>
    </source>
</evidence>
<proteinExistence type="predicted"/>